<feature type="compositionally biased region" description="Pro residues" evidence="1">
    <location>
        <begin position="46"/>
        <end position="59"/>
    </location>
</feature>
<protein>
    <submittedName>
        <fullName evidence="2">Uncharacterized protein</fullName>
    </submittedName>
</protein>
<feature type="region of interest" description="Disordered" evidence="1">
    <location>
        <begin position="34"/>
        <end position="62"/>
    </location>
</feature>
<proteinExistence type="predicted"/>
<name>A0A6J5NMY8_9CAUD</name>
<accession>A0A6J5NMY8</accession>
<gene>
    <name evidence="2" type="ORF">UFOVP707_51</name>
</gene>
<evidence type="ECO:0000313" key="2">
    <source>
        <dbReference type="EMBL" id="CAB4159086.1"/>
    </source>
</evidence>
<organism evidence="2">
    <name type="scientific">uncultured Caudovirales phage</name>
    <dbReference type="NCBI Taxonomy" id="2100421"/>
    <lineage>
        <taxon>Viruses</taxon>
        <taxon>Duplodnaviria</taxon>
        <taxon>Heunggongvirae</taxon>
        <taxon>Uroviricota</taxon>
        <taxon>Caudoviricetes</taxon>
        <taxon>Peduoviridae</taxon>
        <taxon>Maltschvirus</taxon>
        <taxon>Maltschvirus maltsch</taxon>
    </lineage>
</organism>
<evidence type="ECO:0000256" key="1">
    <source>
        <dbReference type="SAM" id="MobiDB-lite"/>
    </source>
</evidence>
<sequence>MAGVKTVKSLSDATRLAAQMGARLDVGDRAINAGGQRLDVRRPRPEPPVTEPAPAPAMPAPAVAPAQDDAIEQAVAAATQVWGQRLAALEQRVQMLQAQLDARPSEVRFDFETDSDGAIKVAVAKMNRTLNA</sequence>
<dbReference type="EMBL" id="LR796684">
    <property type="protein sequence ID" value="CAB4159086.1"/>
    <property type="molecule type" value="Genomic_DNA"/>
</dbReference>
<reference evidence="2" key="1">
    <citation type="submission" date="2020-04" db="EMBL/GenBank/DDBJ databases">
        <authorList>
            <person name="Chiriac C."/>
            <person name="Salcher M."/>
            <person name="Ghai R."/>
            <person name="Kavagutti S V."/>
        </authorList>
    </citation>
    <scope>NUCLEOTIDE SEQUENCE</scope>
</reference>